<evidence type="ECO:0000313" key="10">
    <source>
        <dbReference type="EMBL" id="MDA3626230.1"/>
    </source>
</evidence>
<comment type="subcellular location">
    <subcellularLocation>
        <location evidence="1">Cell membrane</location>
        <topology evidence="1">Multi-pass membrane protein</topology>
    </subcellularLocation>
</comment>
<keyword evidence="11" id="KW-1185">Reference proteome</keyword>
<gene>
    <name evidence="10" type="ORF">OU415_12345</name>
</gene>
<evidence type="ECO:0000256" key="4">
    <source>
        <dbReference type="ARBA" id="ARBA00022692"/>
    </source>
</evidence>
<evidence type="ECO:0000256" key="2">
    <source>
        <dbReference type="ARBA" id="ARBA00022448"/>
    </source>
</evidence>
<feature type="transmembrane region" description="Helical" evidence="8">
    <location>
        <begin position="161"/>
        <end position="182"/>
    </location>
</feature>
<proteinExistence type="predicted"/>
<dbReference type="InterPro" id="IPR036259">
    <property type="entry name" value="MFS_trans_sf"/>
</dbReference>
<feature type="region of interest" description="Disordered" evidence="7">
    <location>
        <begin position="1"/>
        <end position="25"/>
    </location>
</feature>
<feature type="domain" description="Major facilitator superfamily (MFS) profile" evidence="9">
    <location>
        <begin position="35"/>
        <end position="492"/>
    </location>
</feature>
<feature type="region of interest" description="Disordered" evidence="7">
    <location>
        <begin position="496"/>
        <end position="520"/>
    </location>
</feature>
<name>A0ABT4UWY8_9PSEU</name>
<dbReference type="InterPro" id="IPR020846">
    <property type="entry name" value="MFS_dom"/>
</dbReference>
<feature type="transmembrane region" description="Helical" evidence="8">
    <location>
        <begin position="390"/>
        <end position="412"/>
    </location>
</feature>
<protein>
    <submittedName>
        <fullName evidence="10">DHA2 family efflux MFS transporter permease subunit</fullName>
    </submittedName>
</protein>
<dbReference type="Proteomes" id="UP001210380">
    <property type="component" value="Unassembled WGS sequence"/>
</dbReference>
<evidence type="ECO:0000256" key="1">
    <source>
        <dbReference type="ARBA" id="ARBA00004651"/>
    </source>
</evidence>
<feature type="transmembrane region" description="Helical" evidence="8">
    <location>
        <begin position="126"/>
        <end position="149"/>
    </location>
</feature>
<feature type="transmembrane region" description="Helical" evidence="8">
    <location>
        <begin position="188"/>
        <end position="210"/>
    </location>
</feature>
<feature type="transmembrane region" description="Helical" evidence="8">
    <location>
        <begin position="357"/>
        <end position="378"/>
    </location>
</feature>
<feature type="transmembrane region" description="Helical" evidence="8">
    <location>
        <begin position="296"/>
        <end position="316"/>
    </location>
</feature>
<reference evidence="10 11" key="1">
    <citation type="submission" date="2022-11" db="EMBL/GenBank/DDBJ databases">
        <title>Draft genome sequence of Saccharopolyspora sp. WRP15-2 isolated from rhizosphere soils of wild rice in Thailand.</title>
        <authorList>
            <person name="Duangmal K."/>
            <person name="Kammanee S."/>
            <person name="Muangham S."/>
        </authorList>
    </citation>
    <scope>NUCLEOTIDE SEQUENCE [LARGE SCALE GENOMIC DNA]</scope>
    <source>
        <strain evidence="10 11">WRP15-2</strain>
    </source>
</reference>
<dbReference type="SUPFAM" id="SSF103473">
    <property type="entry name" value="MFS general substrate transporter"/>
    <property type="match status" value="1"/>
</dbReference>
<dbReference type="PROSITE" id="PS50850">
    <property type="entry name" value="MFS"/>
    <property type="match status" value="1"/>
</dbReference>
<feature type="transmembrane region" description="Helical" evidence="8">
    <location>
        <begin position="100"/>
        <end position="120"/>
    </location>
</feature>
<dbReference type="PANTHER" id="PTHR42718:SF46">
    <property type="entry name" value="BLR6921 PROTEIN"/>
    <property type="match status" value="1"/>
</dbReference>
<keyword evidence="2" id="KW-0813">Transport</keyword>
<evidence type="ECO:0000256" key="8">
    <source>
        <dbReference type="SAM" id="Phobius"/>
    </source>
</evidence>
<evidence type="ECO:0000256" key="6">
    <source>
        <dbReference type="ARBA" id="ARBA00023136"/>
    </source>
</evidence>
<dbReference type="NCBIfam" id="TIGR00711">
    <property type="entry name" value="efflux_EmrB"/>
    <property type="match status" value="1"/>
</dbReference>
<feature type="transmembrane region" description="Helical" evidence="8">
    <location>
        <begin position="465"/>
        <end position="487"/>
    </location>
</feature>
<comment type="caution">
    <text evidence="10">The sequence shown here is derived from an EMBL/GenBank/DDBJ whole genome shotgun (WGS) entry which is preliminary data.</text>
</comment>
<dbReference type="Gene3D" id="1.20.1720.10">
    <property type="entry name" value="Multidrug resistance protein D"/>
    <property type="match status" value="1"/>
</dbReference>
<dbReference type="InterPro" id="IPR004638">
    <property type="entry name" value="EmrB-like"/>
</dbReference>
<dbReference type="RefSeq" id="WP_270948814.1">
    <property type="nucleotide sequence ID" value="NZ_JAQGLA010000014.1"/>
</dbReference>
<feature type="transmembrane region" description="Helical" evidence="8">
    <location>
        <begin position="33"/>
        <end position="57"/>
    </location>
</feature>
<keyword evidence="4 8" id="KW-0812">Transmembrane</keyword>
<keyword evidence="5 8" id="KW-1133">Transmembrane helix</keyword>
<evidence type="ECO:0000256" key="5">
    <source>
        <dbReference type="ARBA" id="ARBA00022989"/>
    </source>
</evidence>
<feature type="transmembrane region" description="Helical" evidence="8">
    <location>
        <begin position="222"/>
        <end position="242"/>
    </location>
</feature>
<dbReference type="Gene3D" id="1.20.1250.20">
    <property type="entry name" value="MFS general substrate transporter like domains"/>
    <property type="match status" value="1"/>
</dbReference>
<feature type="transmembrane region" description="Helical" evidence="8">
    <location>
        <begin position="328"/>
        <end position="350"/>
    </location>
</feature>
<dbReference type="PANTHER" id="PTHR42718">
    <property type="entry name" value="MAJOR FACILITATOR SUPERFAMILY MULTIDRUG TRANSPORTER MFSC"/>
    <property type="match status" value="1"/>
</dbReference>
<keyword evidence="6 8" id="KW-0472">Membrane</keyword>
<dbReference type="EMBL" id="JAQGLA010000014">
    <property type="protein sequence ID" value="MDA3626230.1"/>
    <property type="molecule type" value="Genomic_DNA"/>
</dbReference>
<keyword evidence="3" id="KW-1003">Cell membrane</keyword>
<dbReference type="CDD" id="cd17321">
    <property type="entry name" value="MFS_MMR_MDR_like"/>
    <property type="match status" value="1"/>
</dbReference>
<organism evidence="10 11">
    <name type="scientific">Saccharopolyspora oryzae</name>
    <dbReference type="NCBI Taxonomy" id="2997343"/>
    <lineage>
        <taxon>Bacteria</taxon>
        <taxon>Bacillati</taxon>
        <taxon>Actinomycetota</taxon>
        <taxon>Actinomycetes</taxon>
        <taxon>Pseudonocardiales</taxon>
        <taxon>Pseudonocardiaceae</taxon>
        <taxon>Saccharopolyspora</taxon>
    </lineage>
</organism>
<evidence type="ECO:0000259" key="9">
    <source>
        <dbReference type="PROSITE" id="PS50850"/>
    </source>
</evidence>
<dbReference type="Pfam" id="PF07690">
    <property type="entry name" value="MFS_1"/>
    <property type="match status" value="1"/>
</dbReference>
<evidence type="ECO:0000313" key="11">
    <source>
        <dbReference type="Proteomes" id="UP001210380"/>
    </source>
</evidence>
<feature type="transmembrane region" description="Helical" evidence="8">
    <location>
        <begin position="433"/>
        <end position="453"/>
    </location>
</feature>
<feature type="transmembrane region" description="Helical" evidence="8">
    <location>
        <begin position="69"/>
        <end position="88"/>
    </location>
</feature>
<evidence type="ECO:0000256" key="3">
    <source>
        <dbReference type="ARBA" id="ARBA00022475"/>
    </source>
</evidence>
<dbReference type="InterPro" id="IPR011701">
    <property type="entry name" value="MFS"/>
</dbReference>
<feature type="compositionally biased region" description="Polar residues" evidence="7">
    <location>
        <begin position="16"/>
        <end position="25"/>
    </location>
</feature>
<feature type="transmembrane region" description="Helical" evidence="8">
    <location>
        <begin position="254"/>
        <end position="275"/>
    </location>
</feature>
<accession>A0ABT4UWY8</accession>
<evidence type="ECO:0000256" key="7">
    <source>
        <dbReference type="SAM" id="MobiDB-lite"/>
    </source>
</evidence>
<sequence length="520" mass="52805">MVFGRRCPSRARSDRGSTATIEQNSSPAQRKPAVVLGLACAGSFVVILDATIVSVALPAIRAELGFTDATLPWVVNAYTLTFAGFLLLGGRLSDVFGQRWMYLFGMGLFTLARTAGGLVTSAELLLAARAVQGAGGALLMPVTLSLLITTFTEPAQRARMLGTWSAVGAVGAASGPVIGGVLTQWAGWRWVFFVSVPVGVLAIAVAWTALPPRTGGAVRPRLDVLGAVLVTAGLGGIVYAVMHSSEATWADASVWSPLLAGIAVLGVFLVHQARWSREPLVPLGIFRLRSVSSGNVVMLLLGLGFLATSVQLSLYLQDVLGYSPLRAGLGYLPIGVAMFVGAQIAGSLSVRLGVRRAAVLCCLIGAAGLAGVALLAGANSSYGTSVMLPGMVLGFGTAAAFTPITVGATSGVPAHQSGLAAGLLNTVRQTSGAIGLAAVSALSAAVTASWQAAHPGDDVNALAHGYTAAFAASAVCVAVAGAVAAVAMPGQRTAGISVSARKPGHRSGSSGDRQPSRRTR</sequence>